<accession>A0A176ZZ11</accession>
<dbReference type="AlphaFoldDB" id="A0A176ZZ11"/>
<organism evidence="2">
    <name type="scientific">Pseudogymnoascus destructans</name>
    <dbReference type="NCBI Taxonomy" id="655981"/>
    <lineage>
        <taxon>Eukaryota</taxon>
        <taxon>Fungi</taxon>
        <taxon>Dikarya</taxon>
        <taxon>Ascomycota</taxon>
        <taxon>Pezizomycotina</taxon>
        <taxon>Leotiomycetes</taxon>
        <taxon>Thelebolales</taxon>
        <taxon>Thelebolaceae</taxon>
        <taxon>Pseudogymnoascus</taxon>
    </lineage>
</organism>
<proteinExistence type="predicted"/>
<dbReference type="Proteomes" id="UP000077154">
    <property type="component" value="Unassembled WGS sequence"/>
</dbReference>
<sequence>MTLFTTRAGGNTITAQGLQAPPTQVDSGNQAVETEDLDDSIFRDEDPVAAHKKRRRAAQGHILNCRHRRIVTLINETKEPGWNTVQMARTLQNDKSVPEDVHQMFKAFEVDKLRSESRTVTNLDFVHALEDKVKAFVKFNQCRRKVSDRDPTMMEWLLKLGKTRQGFSYLSIFYELTGELLNLNKGEDVTKNKGEDVTKHYEGGAIIYDIIEMFGPSIL</sequence>
<name>A0A176ZZ11_9PEZI</name>
<dbReference type="GeneID" id="36291766"/>
<dbReference type="RefSeq" id="XP_024320389.1">
    <property type="nucleotide sequence ID" value="XM_024472271.1"/>
</dbReference>
<evidence type="ECO:0000313" key="2">
    <source>
        <dbReference type="EMBL" id="OAF55087.1"/>
    </source>
</evidence>
<gene>
    <name evidence="2" type="ORF">VC83_08727</name>
</gene>
<feature type="region of interest" description="Disordered" evidence="1">
    <location>
        <begin position="1"/>
        <end position="29"/>
    </location>
</feature>
<protein>
    <submittedName>
        <fullName evidence="2">Uncharacterized protein</fullName>
    </submittedName>
</protein>
<dbReference type="EMBL" id="KV441412">
    <property type="protein sequence ID" value="OAF55087.1"/>
    <property type="molecule type" value="Genomic_DNA"/>
</dbReference>
<evidence type="ECO:0000256" key="1">
    <source>
        <dbReference type="SAM" id="MobiDB-lite"/>
    </source>
</evidence>
<reference evidence="2" key="1">
    <citation type="submission" date="2016-03" db="EMBL/GenBank/DDBJ databases">
        <title>Updated assembly of Pseudogymnoascus destructans, the fungus causing white-nose syndrome of bats.</title>
        <authorList>
            <person name="Palmer J.M."/>
            <person name="Drees K.P."/>
            <person name="Foster J.T."/>
            <person name="Lindner D.L."/>
        </authorList>
    </citation>
    <scope>NUCLEOTIDE SEQUENCE [LARGE SCALE GENOMIC DNA]</scope>
    <source>
        <strain evidence="2">20631-21</strain>
    </source>
</reference>